<dbReference type="GO" id="GO:0022857">
    <property type="term" value="F:transmembrane transporter activity"/>
    <property type="evidence" value="ECO:0007669"/>
    <property type="project" value="InterPro"/>
</dbReference>
<gene>
    <name evidence="10" type="ORF">F9K94_22510</name>
</gene>
<feature type="transmembrane region" description="Helical" evidence="9">
    <location>
        <begin position="37"/>
        <end position="57"/>
    </location>
</feature>
<proteinExistence type="inferred from homology"/>
<evidence type="ECO:0000313" key="10">
    <source>
        <dbReference type="EMBL" id="KAB2654844.1"/>
    </source>
</evidence>
<dbReference type="InterPro" id="IPR001851">
    <property type="entry name" value="ABC_transp_permease"/>
</dbReference>
<feature type="transmembrane region" description="Helical" evidence="9">
    <location>
        <begin position="266"/>
        <end position="283"/>
    </location>
</feature>
<feature type="transmembrane region" description="Helical" evidence="9">
    <location>
        <begin position="192"/>
        <end position="211"/>
    </location>
</feature>
<feature type="transmembrane region" description="Helical" evidence="9">
    <location>
        <begin position="139"/>
        <end position="162"/>
    </location>
</feature>
<keyword evidence="3" id="KW-1003">Cell membrane</keyword>
<evidence type="ECO:0000256" key="2">
    <source>
        <dbReference type="ARBA" id="ARBA00022448"/>
    </source>
</evidence>
<comment type="caution">
    <text evidence="10">The sequence shown here is derived from an EMBL/GenBank/DDBJ whole genome shotgun (WGS) entry which is preliminary data.</text>
</comment>
<comment type="subcellular location">
    <subcellularLocation>
        <location evidence="1">Cell membrane</location>
        <topology evidence="1">Multi-pass membrane protein</topology>
    </subcellularLocation>
</comment>
<accession>A0A7V7VQH8</accession>
<dbReference type="PANTHER" id="PTHR11795:SF445">
    <property type="entry name" value="AMINO ACID ABC TRANSPORTER PERMEASE PROTEIN"/>
    <property type="match status" value="1"/>
</dbReference>
<dbReference type="Proteomes" id="UP000460650">
    <property type="component" value="Unassembled WGS sequence"/>
</dbReference>
<dbReference type="CDD" id="cd06582">
    <property type="entry name" value="TM_PBP1_LivH_like"/>
    <property type="match status" value="1"/>
</dbReference>
<evidence type="ECO:0000256" key="5">
    <source>
        <dbReference type="ARBA" id="ARBA00022970"/>
    </source>
</evidence>
<dbReference type="Pfam" id="PF02653">
    <property type="entry name" value="BPD_transp_2"/>
    <property type="match status" value="1"/>
</dbReference>
<keyword evidence="5" id="KW-0029">Amino-acid transport</keyword>
<evidence type="ECO:0000313" key="11">
    <source>
        <dbReference type="Proteomes" id="UP000460650"/>
    </source>
</evidence>
<protein>
    <submittedName>
        <fullName evidence="10">Branched-chain amino acid ABC transporter permease</fullName>
    </submittedName>
</protein>
<evidence type="ECO:0000256" key="6">
    <source>
        <dbReference type="ARBA" id="ARBA00022989"/>
    </source>
</evidence>
<dbReference type="EMBL" id="WBVY01000009">
    <property type="protein sequence ID" value="KAB2654844.1"/>
    <property type="molecule type" value="Genomic_DNA"/>
</dbReference>
<sequence>MENPMLYLQLVADGVVTGCAIGLVSVSFAYFYATTGIFHVAHAGIYTLCGYIAWYLTGLGVPFILALLASIACGALVGAAIQVTLYRHLDKKGASPLVKLIASIGVLTALQNIVAILFTPNIVQFDLPWRLARVTVGGLAFSVPQVLVLVFGIALFAGMVAFSNYTTLGKRIRAVASNPALAEITHLQPQKVFIYVIAIASGLVAVPGVLIGLDQALQPYTSLIILLTAVIAMIAGGIGSLGGAFIMSIVLAVVQSLSVAFVSGRWSVAVVFGIFVIFILIRPEGLFRHKFNRAI</sequence>
<feature type="transmembrane region" description="Helical" evidence="9">
    <location>
        <begin position="223"/>
        <end position="254"/>
    </location>
</feature>
<keyword evidence="6 9" id="KW-1133">Transmembrane helix</keyword>
<dbReference type="GO" id="GO:0006865">
    <property type="term" value="P:amino acid transport"/>
    <property type="evidence" value="ECO:0007669"/>
    <property type="project" value="UniProtKB-KW"/>
</dbReference>
<name>A0A7V7VQH8_9HYPH</name>
<dbReference type="AlphaFoldDB" id="A0A7V7VQH8"/>
<keyword evidence="7 9" id="KW-0472">Membrane</keyword>
<evidence type="ECO:0000256" key="4">
    <source>
        <dbReference type="ARBA" id="ARBA00022692"/>
    </source>
</evidence>
<feature type="transmembrane region" description="Helical" evidence="9">
    <location>
        <begin position="97"/>
        <end position="119"/>
    </location>
</feature>
<feature type="transmembrane region" description="Helical" evidence="9">
    <location>
        <begin position="6"/>
        <end position="30"/>
    </location>
</feature>
<dbReference type="InterPro" id="IPR052157">
    <property type="entry name" value="BCAA_transport_permease"/>
</dbReference>
<keyword evidence="4 9" id="KW-0812">Transmembrane</keyword>
<evidence type="ECO:0000256" key="9">
    <source>
        <dbReference type="SAM" id="Phobius"/>
    </source>
</evidence>
<organism evidence="10 11">
    <name type="scientific">Brucella tritici</name>
    <dbReference type="NCBI Taxonomy" id="94626"/>
    <lineage>
        <taxon>Bacteria</taxon>
        <taxon>Pseudomonadati</taxon>
        <taxon>Pseudomonadota</taxon>
        <taxon>Alphaproteobacteria</taxon>
        <taxon>Hyphomicrobiales</taxon>
        <taxon>Brucellaceae</taxon>
        <taxon>Brucella/Ochrobactrum group</taxon>
        <taxon>Brucella</taxon>
    </lineage>
</organism>
<dbReference type="GO" id="GO:0005886">
    <property type="term" value="C:plasma membrane"/>
    <property type="evidence" value="ECO:0007669"/>
    <property type="project" value="UniProtKB-SubCell"/>
</dbReference>
<feature type="transmembrane region" description="Helical" evidence="9">
    <location>
        <begin position="63"/>
        <end position="85"/>
    </location>
</feature>
<evidence type="ECO:0000256" key="3">
    <source>
        <dbReference type="ARBA" id="ARBA00022475"/>
    </source>
</evidence>
<dbReference type="PANTHER" id="PTHR11795">
    <property type="entry name" value="BRANCHED-CHAIN AMINO ACID TRANSPORT SYSTEM PERMEASE PROTEIN LIVH"/>
    <property type="match status" value="1"/>
</dbReference>
<reference evidence="10 11" key="1">
    <citation type="submission" date="2019-09" db="EMBL/GenBank/DDBJ databases">
        <title>Taxonomic organization of the family Brucellaceae based on a phylogenomic approach.</title>
        <authorList>
            <person name="Leclercq S."/>
            <person name="Cloeckaert A."/>
            <person name="Zygmunt M.S."/>
        </authorList>
    </citation>
    <scope>NUCLEOTIDE SEQUENCE [LARGE SCALE GENOMIC DNA]</scope>
    <source>
        <strain evidence="10 11">TA93</strain>
    </source>
</reference>
<keyword evidence="2" id="KW-0813">Transport</keyword>
<evidence type="ECO:0000256" key="8">
    <source>
        <dbReference type="ARBA" id="ARBA00037998"/>
    </source>
</evidence>
<evidence type="ECO:0000256" key="1">
    <source>
        <dbReference type="ARBA" id="ARBA00004651"/>
    </source>
</evidence>
<evidence type="ECO:0000256" key="7">
    <source>
        <dbReference type="ARBA" id="ARBA00023136"/>
    </source>
</evidence>
<comment type="similarity">
    <text evidence="8">Belongs to the binding-protein-dependent transport system permease family. LivHM subfamily.</text>
</comment>